<feature type="region of interest" description="Disordered" evidence="1">
    <location>
        <begin position="1"/>
        <end position="22"/>
    </location>
</feature>
<gene>
    <name evidence="2" type="ORF">A4U43_C01F21240</name>
</gene>
<organism evidence="2 3">
    <name type="scientific">Asparagus officinalis</name>
    <name type="common">Garden asparagus</name>
    <dbReference type="NCBI Taxonomy" id="4686"/>
    <lineage>
        <taxon>Eukaryota</taxon>
        <taxon>Viridiplantae</taxon>
        <taxon>Streptophyta</taxon>
        <taxon>Embryophyta</taxon>
        <taxon>Tracheophyta</taxon>
        <taxon>Spermatophyta</taxon>
        <taxon>Magnoliopsida</taxon>
        <taxon>Liliopsida</taxon>
        <taxon>Asparagales</taxon>
        <taxon>Asparagaceae</taxon>
        <taxon>Asparagoideae</taxon>
        <taxon>Asparagus</taxon>
    </lineage>
</organism>
<dbReference type="Gramene" id="ONK80745">
    <property type="protein sequence ID" value="ONK80745"/>
    <property type="gene ID" value="A4U43_C01F21240"/>
</dbReference>
<evidence type="ECO:0000256" key="1">
    <source>
        <dbReference type="SAM" id="MobiDB-lite"/>
    </source>
</evidence>
<evidence type="ECO:0000313" key="2">
    <source>
        <dbReference type="EMBL" id="ONK80745.1"/>
    </source>
</evidence>
<keyword evidence="3" id="KW-1185">Reference proteome</keyword>
<accession>A0A5P1FR08</accession>
<dbReference type="Proteomes" id="UP000243459">
    <property type="component" value="Chromosome 1"/>
</dbReference>
<proteinExistence type="predicted"/>
<protein>
    <submittedName>
        <fullName evidence="2">Uncharacterized protein</fullName>
    </submittedName>
</protein>
<evidence type="ECO:0000313" key="3">
    <source>
        <dbReference type="Proteomes" id="UP000243459"/>
    </source>
</evidence>
<dbReference type="EMBL" id="CM007381">
    <property type="protein sequence ID" value="ONK80745.1"/>
    <property type="molecule type" value="Genomic_DNA"/>
</dbReference>
<feature type="region of interest" description="Disordered" evidence="1">
    <location>
        <begin position="138"/>
        <end position="174"/>
    </location>
</feature>
<sequence length="233" mass="25417">MDLHHAISKGRSSTRGAHRPRADEVPMQLEMAMVTYSRALVNCHNHFGHDGTHDPKVMYVFDGSVPLSLDGNDDDPDFKAMGEVAPSSFSTGGQFKLVVDFERAFDALESMPAIDTTKTPTPVSSVQQRLIVSGFSKEDDGASISPVPTGGERVASPSPRPMSNEELVDKSSPSRETMALVVEEDAIGPVLCLSHLAVLARSRLGRTSALKGELVLCQTTWRMVMERGFWKIF</sequence>
<reference evidence="3" key="1">
    <citation type="journal article" date="2017" name="Nat. Commun.">
        <title>The asparagus genome sheds light on the origin and evolution of a young Y chromosome.</title>
        <authorList>
            <person name="Harkess A."/>
            <person name="Zhou J."/>
            <person name="Xu C."/>
            <person name="Bowers J.E."/>
            <person name="Van der Hulst R."/>
            <person name="Ayyampalayam S."/>
            <person name="Mercati F."/>
            <person name="Riccardi P."/>
            <person name="McKain M.R."/>
            <person name="Kakrana A."/>
            <person name="Tang H."/>
            <person name="Ray J."/>
            <person name="Groenendijk J."/>
            <person name="Arikit S."/>
            <person name="Mathioni S.M."/>
            <person name="Nakano M."/>
            <person name="Shan H."/>
            <person name="Telgmann-Rauber A."/>
            <person name="Kanno A."/>
            <person name="Yue Z."/>
            <person name="Chen H."/>
            <person name="Li W."/>
            <person name="Chen Y."/>
            <person name="Xu X."/>
            <person name="Zhang Y."/>
            <person name="Luo S."/>
            <person name="Chen H."/>
            <person name="Gao J."/>
            <person name="Mao Z."/>
            <person name="Pires J.C."/>
            <person name="Luo M."/>
            <person name="Kudrna D."/>
            <person name="Wing R.A."/>
            <person name="Meyers B.C."/>
            <person name="Yi K."/>
            <person name="Kong H."/>
            <person name="Lavrijsen P."/>
            <person name="Sunseri F."/>
            <person name="Falavigna A."/>
            <person name="Ye Y."/>
            <person name="Leebens-Mack J.H."/>
            <person name="Chen G."/>
        </authorList>
    </citation>
    <scope>NUCLEOTIDE SEQUENCE [LARGE SCALE GENOMIC DNA]</scope>
    <source>
        <strain evidence="3">cv. DH0086</strain>
    </source>
</reference>
<name>A0A5P1FR08_ASPOF</name>
<dbReference type="AlphaFoldDB" id="A0A5P1FR08"/>